<keyword evidence="4" id="KW-1185">Reference proteome</keyword>
<organism evidence="3 4">
    <name type="scientific">Amycolatopsis minnesotensis</name>
    <dbReference type="NCBI Taxonomy" id="337894"/>
    <lineage>
        <taxon>Bacteria</taxon>
        <taxon>Bacillati</taxon>
        <taxon>Actinomycetota</taxon>
        <taxon>Actinomycetes</taxon>
        <taxon>Pseudonocardiales</taxon>
        <taxon>Pseudonocardiaceae</taxon>
        <taxon>Amycolatopsis</taxon>
    </lineage>
</organism>
<reference evidence="4" key="1">
    <citation type="journal article" date="2019" name="Int. J. Syst. Evol. Microbiol.">
        <title>The Global Catalogue of Microorganisms (GCM) 10K type strain sequencing project: providing services to taxonomists for standard genome sequencing and annotation.</title>
        <authorList>
            <consortium name="The Broad Institute Genomics Platform"/>
            <consortium name="The Broad Institute Genome Sequencing Center for Infectious Disease"/>
            <person name="Wu L."/>
            <person name="Ma J."/>
        </authorList>
    </citation>
    <scope>NUCLEOTIDE SEQUENCE [LARGE SCALE GENOMIC DNA]</scope>
    <source>
        <strain evidence="4">JCM 14545</strain>
    </source>
</reference>
<proteinExistence type="predicted"/>
<accession>A0ABP5E8A5</accession>
<feature type="region of interest" description="Disordered" evidence="1">
    <location>
        <begin position="49"/>
        <end position="72"/>
    </location>
</feature>
<feature type="chain" id="PRO_5046413764" evidence="2">
    <location>
        <begin position="22"/>
        <end position="72"/>
    </location>
</feature>
<protein>
    <submittedName>
        <fullName evidence="3">Uncharacterized protein</fullName>
    </submittedName>
</protein>
<evidence type="ECO:0000256" key="1">
    <source>
        <dbReference type="SAM" id="MobiDB-lite"/>
    </source>
</evidence>
<feature type="compositionally biased region" description="Gly residues" evidence="1">
    <location>
        <begin position="54"/>
        <end position="72"/>
    </location>
</feature>
<evidence type="ECO:0000256" key="2">
    <source>
        <dbReference type="SAM" id="SignalP"/>
    </source>
</evidence>
<keyword evidence="2" id="KW-0732">Signal</keyword>
<evidence type="ECO:0000313" key="4">
    <source>
        <dbReference type="Proteomes" id="UP001501116"/>
    </source>
</evidence>
<gene>
    <name evidence="3" type="ORF">GCM10009754_84570</name>
</gene>
<name>A0ABP5E8A5_9PSEU</name>
<dbReference type="EMBL" id="BAAANN010000066">
    <property type="protein sequence ID" value="GAA1992622.1"/>
    <property type="molecule type" value="Genomic_DNA"/>
</dbReference>
<comment type="caution">
    <text evidence="3">The sequence shown here is derived from an EMBL/GenBank/DDBJ whole genome shotgun (WGS) entry which is preliminary data.</text>
</comment>
<evidence type="ECO:0000313" key="3">
    <source>
        <dbReference type="EMBL" id="GAA1992622.1"/>
    </source>
</evidence>
<sequence>MSATAAVTGAVSAAAMLTVTAAANDMIFLFTKVVFPICKEKRQSVHNGFAGPRASGGGPRPGWLNGIGDGPG</sequence>
<feature type="signal peptide" evidence="2">
    <location>
        <begin position="1"/>
        <end position="21"/>
    </location>
</feature>
<dbReference type="Proteomes" id="UP001501116">
    <property type="component" value="Unassembled WGS sequence"/>
</dbReference>